<evidence type="ECO:0000256" key="1">
    <source>
        <dbReference type="SAM" id="Phobius"/>
    </source>
</evidence>
<name>A0A815WUN6_9BILA</name>
<reference evidence="2" key="1">
    <citation type="submission" date="2021-02" db="EMBL/GenBank/DDBJ databases">
        <authorList>
            <person name="Nowell W R."/>
        </authorList>
    </citation>
    <scope>NUCLEOTIDE SEQUENCE</scope>
</reference>
<dbReference type="EMBL" id="CAJOBI010001541">
    <property type="protein sequence ID" value="CAF3886818.1"/>
    <property type="molecule type" value="Genomic_DNA"/>
</dbReference>
<dbReference type="EMBL" id="CAJNOV010014317">
    <property type="protein sequence ID" value="CAF1546351.1"/>
    <property type="molecule type" value="Genomic_DNA"/>
</dbReference>
<protein>
    <submittedName>
        <fullName evidence="2">Uncharacterized protein</fullName>
    </submittedName>
</protein>
<dbReference type="Gene3D" id="1.20.1070.10">
    <property type="entry name" value="Rhodopsin 7-helix transmembrane proteins"/>
    <property type="match status" value="1"/>
</dbReference>
<proteinExistence type="predicted"/>
<accession>A0A815WUN6</accession>
<keyword evidence="1" id="KW-1133">Transmembrane helix</keyword>
<feature type="transmembrane region" description="Helical" evidence="1">
    <location>
        <begin position="96"/>
        <end position="116"/>
    </location>
</feature>
<evidence type="ECO:0000313" key="5">
    <source>
        <dbReference type="Proteomes" id="UP000663855"/>
    </source>
</evidence>
<dbReference type="Proteomes" id="UP000676336">
    <property type="component" value="Unassembled WGS sequence"/>
</dbReference>
<dbReference type="Proteomes" id="UP000663824">
    <property type="component" value="Unassembled WGS sequence"/>
</dbReference>
<organism evidence="2 5">
    <name type="scientific">Rotaria magnacalcarata</name>
    <dbReference type="NCBI Taxonomy" id="392030"/>
    <lineage>
        <taxon>Eukaryota</taxon>
        <taxon>Metazoa</taxon>
        <taxon>Spiralia</taxon>
        <taxon>Gnathifera</taxon>
        <taxon>Rotifera</taxon>
        <taxon>Eurotatoria</taxon>
        <taxon>Bdelloidea</taxon>
        <taxon>Philodinida</taxon>
        <taxon>Philodinidae</taxon>
        <taxon>Rotaria</taxon>
    </lineage>
</organism>
<feature type="transmembrane region" description="Helical" evidence="1">
    <location>
        <begin position="61"/>
        <end position="84"/>
    </location>
</feature>
<keyword evidence="1" id="KW-0812">Transmembrane</keyword>
<comment type="caution">
    <text evidence="2">The sequence shown here is derived from an EMBL/GenBank/DDBJ whole genome shotgun (WGS) entry which is preliminary data.</text>
</comment>
<feature type="transmembrane region" description="Helical" evidence="1">
    <location>
        <begin position="17"/>
        <end position="40"/>
    </location>
</feature>
<dbReference type="SUPFAM" id="SSF81321">
    <property type="entry name" value="Family A G protein-coupled receptor-like"/>
    <property type="match status" value="1"/>
</dbReference>
<evidence type="ECO:0000313" key="4">
    <source>
        <dbReference type="EMBL" id="CAF3886818.1"/>
    </source>
</evidence>
<keyword evidence="1" id="KW-0472">Membrane</keyword>
<evidence type="ECO:0000313" key="3">
    <source>
        <dbReference type="EMBL" id="CAF2148271.1"/>
    </source>
</evidence>
<dbReference type="EMBL" id="CAJNRE010016719">
    <property type="protein sequence ID" value="CAF2148271.1"/>
    <property type="molecule type" value="Genomic_DNA"/>
</dbReference>
<evidence type="ECO:0000313" key="2">
    <source>
        <dbReference type="EMBL" id="CAF1546351.1"/>
    </source>
</evidence>
<dbReference type="AlphaFoldDB" id="A0A815WUN6"/>
<dbReference type="Proteomes" id="UP000663855">
    <property type="component" value="Unassembled WGS sequence"/>
</dbReference>
<gene>
    <name evidence="2" type="ORF">CJN711_LOCUS30067</name>
    <name evidence="3" type="ORF">MBJ925_LOCUS30794</name>
    <name evidence="4" type="ORF">SMN809_LOCUS5907</name>
</gene>
<sequence length="128" mass="15203">MDGCYESVPPFALIERFGFAIAPTFLIVITNMTLLVRVVWQKYRFHRIVEWKKQRKLTIHIVTISFLYLFFDFPFSVIYLVRLFGNPYWGHDALPILFYYAYSTIFLLPIVCIGSLPELWNKVKMLDP</sequence>